<feature type="region of interest" description="Disordered" evidence="13">
    <location>
        <begin position="953"/>
        <end position="976"/>
    </location>
</feature>
<feature type="domain" description="C2H2-type" evidence="14">
    <location>
        <begin position="896"/>
        <end position="923"/>
    </location>
</feature>
<dbReference type="SMART" id="SM00355">
    <property type="entry name" value="ZnF_C2H2"/>
    <property type="match status" value="15"/>
</dbReference>
<dbReference type="InterPro" id="IPR036236">
    <property type="entry name" value="Znf_C2H2_sf"/>
</dbReference>
<feature type="compositionally biased region" description="Polar residues" evidence="13">
    <location>
        <begin position="215"/>
        <end position="225"/>
    </location>
</feature>
<feature type="region of interest" description="Disordered" evidence="13">
    <location>
        <begin position="1224"/>
        <end position="1264"/>
    </location>
</feature>
<comment type="similarity">
    <text evidence="3">Belongs to the krueppel C2H2-type zinc-finger protein family.</text>
</comment>
<dbReference type="Pfam" id="PF00096">
    <property type="entry name" value="zf-C2H2"/>
    <property type="match status" value="3"/>
</dbReference>
<dbReference type="InterPro" id="IPR045914">
    <property type="entry name" value="Zn532-like"/>
</dbReference>
<feature type="region of interest" description="Disordered" evidence="13">
    <location>
        <begin position="1091"/>
        <end position="1163"/>
    </location>
</feature>
<dbReference type="GeneID" id="101068979"/>
<feature type="compositionally biased region" description="Polar residues" evidence="13">
    <location>
        <begin position="963"/>
        <end position="975"/>
    </location>
</feature>
<feature type="domain" description="C2H2-type" evidence="14">
    <location>
        <begin position="1191"/>
        <end position="1219"/>
    </location>
</feature>
<feature type="compositionally biased region" description="Polar residues" evidence="13">
    <location>
        <begin position="367"/>
        <end position="377"/>
    </location>
</feature>
<dbReference type="STRING" id="31033.ENSTRUP00000007188"/>
<feature type="region of interest" description="Disordered" evidence="13">
    <location>
        <begin position="284"/>
        <end position="434"/>
    </location>
</feature>
<feature type="domain" description="C2H2-type" evidence="14">
    <location>
        <begin position="1032"/>
        <end position="1060"/>
    </location>
</feature>
<comment type="function">
    <text evidence="1">May be involved in transcriptional regulation.</text>
</comment>
<dbReference type="PROSITE" id="PS50157">
    <property type="entry name" value="ZINC_FINGER_C2H2_2"/>
    <property type="match status" value="6"/>
</dbReference>
<dbReference type="PANTHER" id="PTHR47222">
    <property type="entry name" value="ZINC FINGER PROTEIN 532-RELATED"/>
    <property type="match status" value="1"/>
</dbReference>
<evidence type="ECO:0000256" key="4">
    <source>
        <dbReference type="ARBA" id="ARBA00022723"/>
    </source>
</evidence>
<feature type="domain" description="C2H2-type" evidence="14">
    <location>
        <begin position="1266"/>
        <end position="1288"/>
    </location>
</feature>
<evidence type="ECO:0000256" key="8">
    <source>
        <dbReference type="ARBA" id="ARBA00023015"/>
    </source>
</evidence>
<organism evidence="15 16">
    <name type="scientific">Takifugu rubripes</name>
    <name type="common">Japanese pufferfish</name>
    <name type="synonym">Fugu rubripes</name>
    <dbReference type="NCBI Taxonomy" id="31033"/>
    <lineage>
        <taxon>Eukaryota</taxon>
        <taxon>Metazoa</taxon>
        <taxon>Chordata</taxon>
        <taxon>Craniata</taxon>
        <taxon>Vertebrata</taxon>
        <taxon>Euteleostomi</taxon>
        <taxon>Actinopterygii</taxon>
        <taxon>Neopterygii</taxon>
        <taxon>Teleostei</taxon>
        <taxon>Neoteleostei</taxon>
        <taxon>Acanthomorphata</taxon>
        <taxon>Eupercaria</taxon>
        <taxon>Tetraodontiformes</taxon>
        <taxon>Tetradontoidea</taxon>
        <taxon>Tetraodontidae</taxon>
        <taxon>Takifugu</taxon>
    </lineage>
</organism>
<evidence type="ECO:0000313" key="16">
    <source>
        <dbReference type="Proteomes" id="UP000005226"/>
    </source>
</evidence>
<evidence type="ECO:0000256" key="9">
    <source>
        <dbReference type="ARBA" id="ARBA00023125"/>
    </source>
</evidence>
<keyword evidence="10" id="KW-0804">Transcription</keyword>
<evidence type="ECO:0000256" key="6">
    <source>
        <dbReference type="ARBA" id="ARBA00022771"/>
    </source>
</evidence>
<feature type="compositionally biased region" description="Polar residues" evidence="13">
    <location>
        <begin position="38"/>
        <end position="50"/>
    </location>
</feature>
<dbReference type="OrthoDB" id="7312725at2759"/>
<feature type="domain" description="C2H2-type" evidence="14">
    <location>
        <begin position="615"/>
        <end position="633"/>
    </location>
</feature>
<evidence type="ECO:0000256" key="2">
    <source>
        <dbReference type="ARBA" id="ARBA00004123"/>
    </source>
</evidence>
<accession>H2S466</accession>
<keyword evidence="5" id="KW-0677">Repeat</keyword>
<feature type="region of interest" description="Disordered" evidence="13">
    <location>
        <begin position="134"/>
        <end position="160"/>
    </location>
</feature>
<dbReference type="HOGENOM" id="CLU_019760_0_0_1"/>
<dbReference type="Proteomes" id="UP000005226">
    <property type="component" value="Chromosome 7"/>
</dbReference>
<feature type="region of interest" description="Disordered" evidence="13">
    <location>
        <begin position="25"/>
        <end position="56"/>
    </location>
</feature>
<dbReference type="Pfam" id="PF16622">
    <property type="entry name" value="zf-C2H2_11"/>
    <property type="match status" value="1"/>
</dbReference>
<feature type="compositionally biased region" description="Basic and acidic residues" evidence="13">
    <location>
        <begin position="336"/>
        <end position="352"/>
    </location>
</feature>
<dbReference type="SUPFAM" id="SSF57667">
    <property type="entry name" value="beta-beta-alpha zinc fingers"/>
    <property type="match status" value="3"/>
</dbReference>
<feature type="region of interest" description="Disordered" evidence="13">
    <location>
        <begin position="182"/>
        <end position="227"/>
    </location>
</feature>
<name>H2S466_TAKRU</name>
<sequence length="1302" mass="142782">MGDMKTPDFDDLLAAFDIPDIDAKEAIQSSPEDEQNEIRSATNERMSGASSCFPCPPATHSDPPVVSVIVKNTVRAESFEDERCVRDARVSPSNCGLNAHVQVKFDHLTSHPGPKVPLLLPGEPQIANGFEESIGEQGQSSTHTWPIHPAGPSSRTSKVETDKGDEVELVQHTADVITSLKPLLYPPTSSSPDLKSSVAPFPSQEPHQEDACRSNPATSLPQNGTMKDVIKPTLHSDEDDSEPDLGSPLVIHESPVSIMPSPPKFKRRAKVLLGSPETTPCLVSPPISNFPLLKSSKPAMQCGDKNDTTTPGSPPIAPLLQSSHSSSEPATNSALGKKEEYPEHVIEERDSPESPPPSEMGILVPKRSSSPEFSQSVNHKDSGHRQEHMESEFREENRQSEYEHLSESIALKKETFGADTEGVVPETDSPPLHPLKVKIKMQSGSIAKTVGASNPKKSGKNSAKSVDSFKNPLESNTKSKAELQITSSAELHEGTSSVKGAGNESVDKPLVTPTAVNLTRTAALPSISASLPRVSPGSLGLRSLSSAPHLLHSQNNNKPASIVNSTGAIISKSQTSLVEAFNKILNNRNPLPSYKPDLSTPPPAEWGLPLPAQGYRCLECGDAFALEQSLVRHYSRRSLRIEVTCNQCTKRLAFFNKCSLLLHAREHKEKGLIMQCSHLVMKPVPVEQMIGQPESVAADGLSQSPLLSSSGQLSVLGQATPKPKQTTRKILSSKKKETAQNVNYKCPECQIQFGSKEEVAEHFQEIKPAHIAPCKECSPPMLLSNSCSAAAHQRIHRGSTPHTCPECGASVEQPLFQTHLSHTCLHYSRRIGYRCYSCLVVFGGLNSVKSHIQQAHCDVFHKCPSCPMAFKSANSIQSHITSQHPALTDRQTTMIFKCVMCDTVFTNKAILHTHFETHLTNQKVHVFKCPECTKLFSQRNSLLEHFKIHKTPTVKKEMPSPPAASSHSRTASALGSSDGEMWMDEYKEEMMTKEKVKNPSGWKCALCQERYQDREVYISHMAEQHGKTLKKFPCNKCENSFTSTSSLRRHIRDKHKGTNRGFSCQWCSDGKKTFSSRAMLEKHIQLRHRMDVGSQDKLMMRRDEADSSSEQDTRVRARCKKRGAVKMEQDEESMDGPSPPKKSQPSSAPGSYTQPESGFRCAPCGYTTEDQPSFLEHISQHRRGGTESGDQQCLQCGACFTSTSSMARHCFIAHKVRKALTDDPHALSAGPVPSPSTTKNHEKSSLDSSMPASPSSKDQTDDEPSLTCKVCRKRFDKASDLNTHFRTHGMAFISARNTGKTP</sequence>
<dbReference type="InterPro" id="IPR057356">
    <property type="entry name" value="Znf-C2H2_ZNF592"/>
</dbReference>
<evidence type="ECO:0000256" key="5">
    <source>
        <dbReference type="ARBA" id="ARBA00022737"/>
    </source>
</evidence>
<dbReference type="eggNOG" id="KOG1721">
    <property type="taxonomic scope" value="Eukaryota"/>
</dbReference>
<keyword evidence="8" id="KW-0805">Transcription regulation</keyword>
<evidence type="ECO:0000256" key="1">
    <source>
        <dbReference type="ARBA" id="ARBA00003767"/>
    </source>
</evidence>
<reference evidence="15" key="2">
    <citation type="submission" date="2025-08" db="UniProtKB">
        <authorList>
            <consortium name="Ensembl"/>
        </authorList>
    </citation>
    <scope>IDENTIFICATION</scope>
</reference>
<keyword evidence="6 12" id="KW-0863">Zinc-finger</keyword>
<dbReference type="Ensembl" id="ENSTRUT00000007233.3">
    <property type="protein sequence ID" value="ENSTRUP00000007188.3"/>
    <property type="gene ID" value="ENSTRUG00000003078.3"/>
</dbReference>
<evidence type="ECO:0000256" key="7">
    <source>
        <dbReference type="ARBA" id="ARBA00022833"/>
    </source>
</evidence>
<reference evidence="15 16" key="1">
    <citation type="journal article" date="2011" name="Genome Biol. Evol.">
        <title>Integration of the genetic map and genome assembly of fugu facilitates insights into distinct features of genome evolution in teleosts and mammals.</title>
        <authorList>
            <person name="Kai W."/>
            <person name="Kikuchi K."/>
            <person name="Tohari S."/>
            <person name="Chew A.K."/>
            <person name="Tay A."/>
            <person name="Fujiwara A."/>
            <person name="Hosoya S."/>
            <person name="Suetake H."/>
            <person name="Naruse K."/>
            <person name="Brenner S."/>
            <person name="Suzuki Y."/>
            <person name="Venkatesh B."/>
        </authorList>
    </citation>
    <scope>NUCLEOTIDE SEQUENCE [LARGE SCALE GENOMIC DNA]</scope>
</reference>
<dbReference type="InterPro" id="IPR041697">
    <property type="entry name" value="Znf-C2H2_11"/>
</dbReference>
<feature type="compositionally biased region" description="Low complexity" evidence="13">
    <location>
        <begin position="1246"/>
        <end position="1257"/>
    </location>
</feature>
<protein>
    <submittedName>
        <fullName evidence="15">Zinc finger protein 687a</fullName>
    </submittedName>
</protein>
<dbReference type="InterPro" id="IPR013087">
    <property type="entry name" value="Znf_C2H2_type"/>
</dbReference>
<evidence type="ECO:0000313" key="15">
    <source>
        <dbReference type="Ensembl" id="ENSTRUP00000007188.3"/>
    </source>
</evidence>
<evidence type="ECO:0000256" key="12">
    <source>
        <dbReference type="PROSITE-ProRule" id="PRU00042"/>
    </source>
</evidence>
<dbReference type="RefSeq" id="XP_011604094.2">
    <property type="nucleotide sequence ID" value="XM_011605792.2"/>
</dbReference>
<evidence type="ECO:0000256" key="3">
    <source>
        <dbReference type="ARBA" id="ARBA00006991"/>
    </source>
</evidence>
<dbReference type="Gene3D" id="3.30.160.60">
    <property type="entry name" value="Classic Zinc Finger"/>
    <property type="match status" value="5"/>
</dbReference>
<reference evidence="15" key="3">
    <citation type="submission" date="2025-09" db="UniProtKB">
        <authorList>
            <consortium name="Ensembl"/>
        </authorList>
    </citation>
    <scope>IDENTIFICATION</scope>
</reference>
<dbReference type="GO" id="GO:0003677">
    <property type="term" value="F:DNA binding"/>
    <property type="evidence" value="ECO:0007669"/>
    <property type="project" value="UniProtKB-KW"/>
</dbReference>
<dbReference type="GeneTree" id="ENSGT00940000156524"/>
<comment type="subcellular location">
    <subcellularLocation>
        <location evidence="2">Nucleus</location>
    </subcellularLocation>
</comment>
<gene>
    <name evidence="15" type="primary">znf687a</name>
</gene>
<dbReference type="PROSITE" id="PS00028">
    <property type="entry name" value="ZINC_FINGER_C2H2_1"/>
    <property type="match status" value="7"/>
</dbReference>
<keyword evidence="16" id="KW-1185">Reference proteome</keyword>
<dbReference type="PANTHER" id="PTHR47222:SF2">
    <property type="entry name" value="ZINC FINGER PROTEIN 687"/>
    <property type="match status" value="1"/>
</dbReference>
<evidence type="ECO:0000256" key="13">
    <source>
        <dbReference type="SAM" id="MobiDB-lite"/>
    </source>
</evidence>
<feature type="compositionally biased region" description="Basic and acidic residues" evidence="13">
    <location>
        <begin position="1098"/>
        <end position="1115"/>
    </location>
</feature>
<evidence type="ECO:0000256" key="10">
    <source>
        <dbReference type="ARBA" id="ARBA00023163"/>
    </source>
</evidence>
<feature type="domain" description="C2H2-type" evidence="14">
    <location>
        <begin position="927"/>
        <end position="949"/>
    </location>
</feature>
<dbReference type="RefSeq" id="XP_029694691.1">
    <property type="nucleotide sequence ID" value="XM_029838831.1"/>
</dbReference>
<dbReference type="GO" id="GO:0005634">
    <property type="term" value="C:nucleus"/>
    <property type="evidence" value="ECO:0007669"/>
    <property type="project" value="UniProtKB-SubCell"/>
</dbReference>
<keyword evidence="4" id="KW-0479">Metal-binding</keyword>
<proteinExistence type="inferred from homology"/>
<feature type="compositionally biased region" description="Polar residues" evidence="13">
    <location>
        <begin position="320"/>
        <end position="334"/>
    </location>
</feature>
<evidence type="ECO:0000259" key="14">
    <source>
        <dbReference type="PROSITE" id="PS50157"/>
    </source>
</evidence>
<keyword evidence="7" id="KW-0862">Zinc</keyword>
<feature type="region of interest" description="Disordered" evidence="13">
    <location>
        <begin position="448"/>
        <end position="480"/>
    </location>
</feature>
<dbReference type="GO" id="GO:0008270">
    <property type="term" value="F:zinc ion binding"/>
    <property type="evidence" value="ECO:0007669"/>
    <property type="project" value="UniProtKB-KW"/>
</dbReference>
<feature type="compositionally biased region" description="Basic and acidic residues" evidence="13">
    <location>
        <begin position="378"/>
        <end position="416"/>
    </location>
</feature>
<evidence type="ECO:0000256" key="11">
    <source>
        <dbReference type="ARBA" id="ARBA00023242"/>
    </source>
</evidence>
<feature type="compositionally biased region" description="Polar residues" evidence="13">
    <location>
        <begin position="448"/>
        <end position="465"/>
    </location>
</feature>
<dbReference type="OMA" id="MISQPEP"/>
<dbReference type="Pfam" id="PF25412">
    <property type="entry name" value="zf-C2H2_ZNF592"/>
    <property type="match status" value="1"/>
</dbReference>
<dbReference type="InParanoid" id="H2S466"/>
<keyword evidence="9" id="KW-0238">DNA-binding</keyword>
<keyword evidence="11" id="KW-0539">Nucleus</keyword>